<evidence type="ECO:0000256" key="1">
    <source>
        <dbReference type="SAM" id="MobiDB-lite"/>
    </source>
</evidence>
<organism evidence="4 5">
    <name type="scientific">Flexivirga alba</name>
    <dbReference type="NCBI Taxonomy" id="702742"/>
    <lineage>
        <taxon>Bacteria</taxon>
        <taxon>Bacillati</taxon>
        <taxon>Actinomycetota</taxon>
        <taxon>Actinomycetes</taxon>
        <taxon>Micrococcales</taxon>
        <taxon>Dermacoccaceae</taxon>
        <taxon>Flexivirga</taxon>
    </lineage>
</organism>
<evidence type="ECO:0000313" key="5">
    <source>
        <dbReference type="Proteomes" id="UP001596298"/>
    </source>
</evidence>
<feature type="region of interest" description="Disordered" evidence="1">
    <location>
        <begin position="131"/>
        <end position="150"/>
    </location>
</feature>
<name>A0ABW2ABK4_9MICO</name>
<proteinExistence type="predicted"/>
<feature type="transmembrane region" description="Helical" evidence="2">
    <location>
        <begin position="249"/>
        <end position="268"/>
    </location>
</feature>
<dbReference type="EMBL" id="JBHSWH010000001">
    <property type="protein sequence ID" value="MFC6704145.1"/>
    <property type="molecule type" value="Genomic_DNA"/>
</dbReference>
<keyword evidence="2" id="KW-0472">Membrane</keyword>
<evidence type="ECO:0000313" key="4">
    <source>
        <dbReference type="EMBL" id="MFC6704145.1"/>
    </source>
</evidence>
<dbReference type="InterPro" id="IPR046542">
    <property type="entry name" value="DUF6801"/>
</dbReference>
<evidence type="ECO:0000259" key="3">
    <source>
        <dbReference type="Pfam" id="PF20611"/>
    </source>
</evidence>
<keyword evidence="2" id="KW-1133">Transmembrane helix</keyword>
<dbReference type="Pfam" id="PF20611">
    <property type="entry name" value="DUF6801"/>
    <property type="match status" value="1"/>
</dbReference>
<keyword evidence="5" id="KW-1185">Reference proteome</keyword>
<feature type="domain" description="DUF6801" evidence="3">
    <location>
        <begin position="53"/>
        <end position="204"/>
    </location>
</feature>
<dbReference type="Proteomes" id="UP001596298">
    <property type="component" value="Unassembled WGS sequence"/>
</dbReference>
<accession>A0ABW2ABK4</accession>
<feature type="region of interest" description="Disordered" evidence="1">
    <location>
        <begin position="209"/>
        <end position="241"/>
    </location>
</feature>
<protein>
    <submittedName>
        <fullName evidence="4">DUF6801 domain-containing protein</fullName>
    </submittedName>
</protein>
<sequence>MSRSTGHEQGASRRHGTQRVLGACGALGVAAGLTITGIAVSGPAHAATTTKLAYTCSAPAIGLTFSDPWSVSVQTDYPATAPAGASFTSTHFDASVTAGDDAATQFRALAVNSWSGSVKFSYAVSGAVASPGDRSSTLTVPTTTLPATGPVVTEAKGAAAPEHAGDKPGTATVTAGDFKASLTTDSGVPVEIDCTLAAGQDATVASVDVTAASPSSSTSPSSSPSSTSATTGPPIITDGGTSNGNDTGILIGAGVAAAGVAVLGAGAARRLRVGRK</sequence>
<dbReference type="RefSeq" id="WP_382398106.1">
    <property type="nucleotide sequence ID" value="NZ_JBHSWH010000001.1"/>
</dbReference>
<keyword evidence="2" id="KW-0812">Transmembrane</keyword>
<evidence type="ECO:0000256" key="2">
    <source>
        <dbReference type="SAM" id="Phobius"/>
    </source>
</evidence>
<feature type="compositionally biased region" description="Low complexity" evidence="1">
    <location>
        <begin position="137"/>
        <end position="150"/>
    </location>
</feature>
<feature type="transmembrane region" description="Helical" evidence="2">
    <location>
        <begin position="20"/>
        <end position="40"/>
    </location>
</feature>
<gene>
    <name evidence="4" type="ORF">ACFQDH_02375</name>
</gene>
<reference evidence="5" key="1">
    <citation type="journal article" date="2019" name="Int. J. Syst. Evol. Microbiol.">
        <title>The Global Catalogue of Microorganisms (GCM) 10K type strain sequencing project: providing services to taxonomists for standard genome sequencing and annotation.</title>
        <authorList>
            <consortium name="The Broad Institute Genomics Platform"/>
            <consortium name="The Broad Institute Genome Sequencing Center for Infectious Disease"/>
            <person name="Wu L."/>
            <person name="Ma J."/>
        </authorList>
    </citation>
    <scope>NUCLEOTIDE SEQUENCE [LARGE SCALE GENOMIC DNA]</scope>
    <source>
        <strain evidence="5">CCUG 58127</strain>
    </source>
</reference>
<comment type="caution">
    <text evidence="4">The sequence shown here is derived from an EMBL/GenBank/DDBJ whole genome shotgun (WGS) entry which is preliminary data.</text>
</comment>